<keyword evidence="4" id="KW-1015">Disulfide bond</keyword>
<reference evidence="7 8" key="1">
    <citation type="journal article" date="2011" name="Front. Microbiol.">
        <title>Genomic signatures of strain selection and enhancement in Bacillus atrophaeus var. globigii, a historical biowarfare simulant.</title>
        <authorList>
            <person name="Gibbons H.S."/>
            <person name="Broomall S.M."/>
            <person name="McNew L.A."/>
            <person name="Daligault H."/>
            <person name="Chapman C."/>
            <person name="Bruce D."/>
            <person name="Karavis M."/>
            <person name="Krepps M."/>
            <person name="McGregor P.A."/>
            <person name="Hong C."/>
            <person name="Park K.H."/>
            <person name="Akmal A."/>
            <person name="Feldman A."/>
            <person name="Lin J.S."/>
            <person name="Chang W.E."/>
            <person name="Higgs B.W."/>
            <person name="Demirev P."/>
            <person name="Lindquist J."/>
            <person name="Liem A."/>
            <person name="Fochler E."/>
            <person name="Read T.D."/>
            <person name="Tapia R."/>
            <person name="Johnson S."/>
            <person name="Bishop-Lilly K.A."/>
            <person name="Detter C."/>
            <person name="Han C."/>
            <person name="Sozhamannan S."/>
            <person name="Rosenzweig C.N."/>
            <person name="Skowronski E.W."/>
        </authorList>
    </citation>
    <scope>NUCLEOTIDE SEQUENCE [LARGE SCALE GENOMIC DNA]</scope>
    <source>
        <strain evidence="7 8">TPS4-2</strain>
    </source>
</reference>
<feature type="signal peptide" evidence="5">
    <location>
        <begin position="1"/>
        <end position="27"/>
    </location>
</feature>
<dbReference type="PANTHER" id="PTHR12151:SF25">
    <property type="entry name" value="LINALOOL DEHYDRATASE_ISOMERASE DOMAIN-CONTAINING PROTEIN"/>
    <property type="match status" value="1"/>
</dbReference>
<dbReference type="Pfam" id="PF02630">
    <property type="entry name" value="SCO1-SenC"/>
    <property type="match status" value="1"/>
</dbReference>
<evidence type="ECO:0000313" key="7">
    <source>
        <dbReference type="EMBL" id="RUO67508.1"/>
    </source>
</evidence>
<evidence type="ECO:0000256" key="1">
    <source>
        <dbReference type="ARBA" id="ARBA00010996"/>
    </source>
</evidence>
<evidence type="ECO:0000256" key="3">
    <source>
        <dbReference type="PIRSR" id="PIRSR603782-1"/>
    </source>
</evidence>
<evidence type="ECO:0000256" key="4">
    <source>
        <dbReference type="PIRSR" id="PIRSR603782-2"/>
    </source>
</evidence>
<dbReference type="CDD" id="cd02968">
    <property type="entry name" value="SCO"/>
    <property type="match status" value="1"/>
</dbReference>
<sequence>MNNLLKPAAYVALVLSSALLVLAPTLAQDHSQHKSGHENHANHKNHTSMDAAKISHSSSVYQVDAHWITHKGEHMTLADLQGQPVIVSMIYGSCTTACPVLVNDAKRLYSSLSDEAKKQVKLVMVSFDNSRDTPKALADYVKQYNLNSDSWVFLHGEDQDIRTLATVLGVRYRKRPDGDFDHSNLITVLDKNGVIEHRVEGLGQPMDKAAKVVDTLIQQ</sequence>
<dbReference type="InterPro" id="IPR036249">
    <property type="entry name" value="Thioredoxin-like_sf"/>
</dbReference>
<comment type="similarity">
    <text evidence="1">Belongs to the SCO1/2 family.</text>
</comment>
<dbReference type="PANTHER" id="PTHR12151">
    <property type="entry name" value="ELECTRON TRANSPORT PROTIN SCO1/SENC FAMILY MEMBER"/>
    <property type="match status" value="1"/>
</dbReference>
<dbReference type="InterPro" id="IPR003782">
    <property type="entry name" value="SCO1/SenC"/>
</dbReference>
<evidence type="ECO:0000256" key="2">
    <source>
        <dbReference type="ARBA" id="ARBA00023008"/>
    </source>
</evidence>
<dbReference type="SUPFAM" id="SSF52833">
    <property type="entry name" value="Thioredoxin-like"/>
    <property type="match status" value="1"/>
</dbReference>
<accession>A0A432YW02</accession>
<dbReference type="AlphaFoldDB" id="A0A432YW02"/>
<feature type="chain" id="PRO_5019398253" evidence="5">
    <location>
        <begin position="28"/>
        <end position="219"/>
    </location>
</feature>
<gene>
    <name evidence="7" type="ORF">CWI73_01165</name>
</gene>
<keyword evidence="5" id="KW-0732">Signal</keyword>
<feature type="binding site" evidence="3">
    <location>
        <position position="98"/>
    </location>
    <ligand>
        <name>Cu cation</name>
        <dbReference type="ChEBI" id="CHEBI:23378"/>
    </ligand>
</feature>
<name>A0A432YW02_9GAMM</name>
<feature type="binding site" evidence="3">
    <location>
        <position position="182"/>
    </location>
    <ligand>
        <name>Cu cation</name>
        <dbReference type="ChEBI" id="CHEBI:23378"/>
    </ligand>
</feature>
<dbReference type="EMBL" id="PIQA01000001">
    <property type="protein sequence ID" value="RUO67508.1"/>
    <property type="molecule type" value="Genomic_DNA"/>
</dbReference>
<feature type="domain" description="Thioredoxin" evidence="6">
    <location>
        <begin position="54"/>
        <end position="218"/>
    </location>
</feature>
<evidence type="ECO:0000259" key="6">
    <source>
        <dbReference type="PROSITE" id="PS51352"/>
    </source>
</evidence>
<keyword evidence="2 3" id="KW-0186">Copper</keyword>
<dbReference type="Gene3D" id="3.40.30.10">
    <property type="entry name" value="Glutaredoxin"/>
    <property type="match status" value="1"/>
</dbReference>
<feature type="disulfide bond" description="Redox-active" evidence="4">
    <location>
        <begin position="94"/>
        <end position="98"/>
    </location>
</feature>
<keyword evidence="3" id="KW-0479">Metal-binding</keyword>
<comment type="caution">
    <text evidence="7">The sequence shown here is derived from an EMBL/GenBank/DDBJ whole genome shotgun (WGS) entry which is preliminary data.</text>
</comment>
<evidence type="ECO:0000313" key="8">
    <source>
        <dbReference type="Proteomes" id="UP000288361"/>
    </source>
</evidence>
<dbReference type="Proteomes" id="UP000288361">
    <property type="component" value="Unassembled WGS sequence"/>
</dbReference>
<organism evidence="7 8">
    <name type="scientific">Idiomarina piscisalsi</name>
    <dbReference type="NCBI Taxonomy" id="1096243"/>
    <lineage>
        <taxon>Bacteria</taxon>
        <taxon>Pseudomonadati</taxon>
        <taxon>Pseudomonadota</taxon>
        <taxon>Gammaproteobacteria</taxon>
        <taxon>Alteromonadales</taxon>
        <taxon>Idiomarinaceae</taxon>
        <taxon>Idiomarina</taxon>
    </lineage>
</organism>
<dbReference type="PROSITE" id="PS51352">
    <property type="entry name" value="THIOREDOXIN_2"/>
    <property type="match status" value="1"/>
</dbReference>
<dbReference type="InterPro" id="IPR013766">
    <property type="entry name" value="Thioredoxin_domain"/>
</dbReference>
<feature type="binding site" evidence="3">
    <location>
        <position position="94"/>
    </location>
    <ligand>
        <name>Cu cation</name>
        <dbReference type="ChEBI" id="CHEBI:23378"/>
    </ligand>
</feature>
<dbReference type="RefSeq" id="WP_126751179.1">
    <property type="nucleotide sequence ID" value="NZ_JBHUMT010000016.1"/>
</dbReference>
<proteinExistence type="inferred from homology"/>
<protein>
    <submittedName>
        <fullName evidence="7">SCO family protein</fullName>
    </submittedName>
</protein>
<evidence type="ECO:0000256" key="5">
    <source>
        <dbReference type="SAM" id="SignalP"/>
    </source>
</evidence>
<dbReference type="GO" id="GO:0046872">
    <property type="term" value="F:metal ion binding"/>
    <property type="evidence" value="ECO:0007669"/>
    <property type="project" value="UniProtKB-KW"/>
</dbReference>